<protein>
    <submittedName>
        <fullName evidence="7">LAME_0H17546g1_1</fullName>
    </submittedName>
</protein>
<evidence type="ECO:0000256" key="4">
    <source>
        <dbReference type="ARBA" id="ARBA00023136"/>
    </source>
</evidence>
<name>A0A1G4KII9_9SACH</name>
<comment type="subcellular location">
    <subcellularLocation>
        <location evidence="6">Endoplasmic reticulum membrane</location>
        <topology evidence="6">Multi-pass membrane protein</topology>
    </subcellularLocation>
    <subcellularLocation>
        <location evidence="6">Endoplasmic reticulum-Golgi intermediate compartment membrane</location>
        <topology evidence="6">Multi-pass membrane protein</topology>
    </subcellularLocation>
    <subcellularLocation>
        <location evidence="6">Cytoplasmic vesicle</location>
        <location evidence="6">COPII-coated vesicle membrane</location>
        <topology evidence="6">Multi-pass membrane protein</topology>
    </subcellularLocation>
</comment>
<reference evidence="8" key="1">
    <citation type="submission" date="2016-03" db="EMBL/GenBank/DDBJ databases">
        <authorList>
            <person name="Devillers Hugo."/>
        </authorList>
    </citation>
    <scope>NUCLEOTIDE SEQUENCE [LARGE SCALE GENOMIC DNA]</scope>
</reference>
<dbReference type="AlphaFoldDB" id="A0A1G4KII9"/>
<evidence type="ECO:0000313" key="7">
    <source>
        <dbReference type="EMBL" id="SCV04324.1"/>
    </source>
</evidence>
<evidence type="ECO:0000313" key="8">
    <source>
        <dbReference type="Proteomes" id="UP000191144"/>
    </source>
</evidence>
<feature type="transmembrane region" description="Helical" evidence="6">
    <location>
        <begin position="13"/>
        <end position="31"/>
    </location>
</feature>
<comment type="similarity">
    <text evidence="6">Belongs to the VMA21 family.</text>
</comment>
<proteinExistence type="inferred from homology"/>
<feature type="transmembrane region" description="Helical" evidence="6">
    <location>
        <begin position="38"/>
        <end position="61"/>
    </location>
</feature>
<dbReference type="GO" id="GO:0005789">
    <property type="term" value="C:endoplasmic reticulum membrane"/>
    <property type="evidence" value="ECO:0007669"/>
    <property type="project" value="UniProtKB-SubCell"/>
</dbReference>
<keyword evidence="4 6" id="KW-0472">Membrane</keyword>
<dbReference type="EMBL" id="LT598480">
    <property type="protein sequence ID" value="SCV04324.1"/>
    <property type="molecule type" value="Genomic_DNA"/>
</dbReference>
<dbReference type="PANTHER" id="PTHR31792:SF3">
    <property type="entry name" value="VACUOLAR ATPASE ASSEMBLY INTEGRAL MEMBRANE PROTEIN VMA21"/>
    <property type="match status" value="1"/>
</dbReference>
<comment type="function">
    <text evidence="6">Required for the assembly of the V0 complex of the vacuolar ATPase (V-ATPase) in the endoplasmic reticulum.</text>
</comment>
<dbReference type="GO" id="GO:0012507">
    <property type="term" value="C:ER to Golgi transport vesicle membrane"/>
    <property type="evidence" value="ECO:0007669"/>
    <property type="project" value="UniProtKB-SubCell"/>
</dbReference>
<organism evidence="7 8">
    <name type="scientific">Lachancea meyersii CBS 8951</name>
    <dbReference type="NCBI Taxonomy" id="1266667"/>
    <lineage>
        <taxon>Eukaryota</taxon>
        <taxon>Fungi</taxon>
        <taxon>Dikarya</taxon>
        <taxon>Ascomycota</taxon>
        <taxon>Saccharomycotina</taxon>
        <taxon>Saccharomycetes</taxon>
        <taxon>Saccharomycetales</taxon>
        <taxon>Saccharomycetaceae</taxon>
        <taxon>Lachancea</taxon>
    </lineage>
</organism>
<dbReference type="Pfam" id="PF09446">
    <property type="entry name" value="VMA21"/>
    <property type="match status" value="1"/>
</dbReference>
<keyword evidence="2 6" id="KW-0256">Endoplasmic reticulum</keyword>
<keyword evidence="8" id="KW-1185">Reference proteome</keyword>
<evidence type="ECO:0000256" key="5">
    <source>
        <dbReference type="ARBA" id="ARBA00023329"/>
    </source>
</evidence>
<dbReference type="Proteomes" id="UP000191144">
    <property type="component" value="Chromosome H"/>
</dbReference>
<sequence length="81" mass="8681">MAVDVPREVIQKLMFFTAAMVIIPVLSFFLVQQVTSNTLVSGGLAALAANLVLIAYVVMAFSEDSGSSGSEDMNPEEKKKN</sequence>
<comment type="caution">
    <text evidence="6">Lacks conserved residue(s) required for the propagation of feature annotation.</text>
</comment>
<dbReference type="HAMAP" id="MF_03058">
    <property type="entry name" value="VMA21"/>
    <property type="match status" value="1"/>
</dbReference>
<evidence type="ECO:0000256" key="6">
    <source>
        <dbReference type="HAMAP-Rule" id="MF_03058"/>
    </source>
</evidence>
<keyword evidence="5 6" id="KW-0968">Cytoplasmic vesicle</keyword>
<accession>A0A1G4KII9</accession>
<evidence type="ECO:0000256" key="2">
    <source>
        <dbReference type="ARBA" id="ARBA00022824"/>
    </source>
</evidence>
<dbReference type="PANTHER" id="PTHR31792">
    <property type="entry name" value="VACUOLAR ATPASE ASSEMBLY INTEGRAL MEMBRANE PROTEIN VMA21"/>
    <property type="match status" value="1"/>
</dbReference>
<dbReference type="OrthoDB" id="160405at2759"/>
<evidence type="ECO:0000256" key="1">
    <source>
        <dbReference type="ARBA" id="ARBA00022692"/>
    </source>
</evidence>
<keyword evidence="1 6" id="KW-0812">Transmembrane</keyword>
<dbReference type="GO" id="GO:0033116">
    <property type="term" value="C:endoplasmic reticulum-Golgi intermediate compartment membrane"/>
    <property type="evidence" value="ECO:0007669"/>
    <property type="project" value="UniProtKB-SubCell"/>
</dbReference>
<keyword evidence="3 6" id="KW-1133">Transmembrane helix</keyword>
<dbReference type="InterPro" id="IPR019013">
    <property type="entry name" value="Vma21"/>
</dbReference>
<dbReference type="GO" id="GO:0070072">
    <property type="term" value="P:vacuolar proton-transporting V-type ATPase complex assembly"/>
    <property type="evidence" value="ECO:0007669"/>
    <property type="project" value="UniProtKB-UniRule"/>
</dbReference>
<evidence type="ECO:0000256" key="3">
    <source>
        <dbReference type="ARBA" id="ARBA00022989"/>
    </source>
</evidence>
<gene>
    <name evidence="7" type="ORF">LAME_0H17546G</name>
</gene>